<reference evidence="2 3" key="1">
    <citation type="journal article" date="2019" name="Nat. Microbiol.">
        <title>Mediterranean grassland soil C-N compound turnover is dependent on rainfall and depth, and is mediated by genomically divergent microorganisms.</title>
        <authorList>
            <person name="Diamond S."/>
            <person name="Andeer P.F."/>
            <person name="Li Z."/>
            <person name="Crits-Christoph A."/>
            <person name="Burstein D."/>
            <person name="Anantharaman K."/>
            <person name="Lane K.R."/>
            <person name="Thomas B.C."/>
            <person name="Pan C."/>
            <person name="Northen T.R."/>
            <person name="Banfield J.F."/>
        </authorList>
    </citation>
    <scope>NUCLEOTIDE SEQUENCE [LARGE SCALE GENOMIC DNA]</scope>
    <source>
        <strain evidence="2">WS_11</strain>
    </source>
</reference>
<name>A0A538UCD9_UNCEI</name>
<dbReference type="InterPro" id="IPR005025">
    <property type="entry name" value="FMN_Rdtase-like_dom"/>
</dbReference>
<evidence type="ECO:0000313" key="3">
    <source>
        <dbReference type="Proteomes" id="UP000319771"/>
    </source>
</evidence>
<dbReference type="Pfam" id="PF03358">
    <property type="entry name" value="FMN_red"/>
    <property type="match status" value="1"/>
</dbReference>
<dbReference type="EMBL" id="VBPB01000067">
    <property type="protein sequence ID" value="TMQ73487.1"/>
    <property type="molecule type" value="Genomic_DNA"/>
</dbReference>
<dbReference type="InterPro" id="IPR050712">
    <property type="entry name" value="NAD(P)H-dep_reductase"/>
</dbReference>
<gene>
    <name evidence="2" type="ORF">E6K81_04425</name>
</gene>
<dbReference type="GO" id="GO:0016491">
    <property type="term" value="F:oxidoreductase activity"/>
    <property type="evidence" value="ECO:0007669"/>
    <property type="project" value="InterPro"/>
</dbReference>
<dbReference type="SUPFAM" id="SSF52218">
    <property type="entry name" value="Flavoproteins"/>
    <property type="match status" value="1"/>
</dbReference>
<dbReference type="AlphaFoldDB" id="A0A538UCD9"/>
<dbReference type="GO" id="GO:0010181">
    <property type="term" value="F:FMN binding"/>
    <property type="evidence" value="ECO:0007669"/>
    <property type="project" value="TreeGrafter"/>
</dbReference>
<dbReference type="Gene3D" id="3.40.50.360">
    <property type="match status" value="1"/>
</dbReference>
<dbReference type="PANTHER" id="PTHR30543:SF21">
    <property type="entry name" value="NAD(P)H-DEPENDENT FMN REDUCTASE LOT6"/>
    <property type="match status" value="1"/>
</dbReference>
<protein>
    <submittedName>
        <fullName evidence="2">NAD(P)H-dependent oxidoreductase</fullName>
    </submittedName>
</protein>
<comment type="caution">
    <text evidence="2">The sequence shown here is derived from an EMBL/GenBank/DDBJ whole genome shotgun (WGS) entry which is preliminary data.</text>
</comment>
<dbReference type="PANTHER" id="PTHR30543">
    <property type="entry name" value="CHROMATE REDUCTASE"/>
    <property type="match status" value="1"/>
</dbReference>
<proteinExistence type="predicted"/>
<evidence type="ECO:0000259" key="1">
    <source>
        <dbReference type="Pfam" id="PF03358"/>
    </source>
</evidence>
<dbReference type="GO" id="GO:0005829">
    <property type="term" value="C:cytosol"/>
    <property type="evidence" value="ECO:0007669"/>
    <property type="project" value="TreeGrafter"/>
</dbReference>
<accession>A0A538UCD9</accession>
<feature type="domain" description="NADPH-dependent FMN reductase-like" evidence="1">
    <location>
        <begin position="13"/>
        <end position="161"/>
    </location>
</feature>
<sequence>MAGPDPHAAPKLRVLVFAGSLRAESLNRKLAALAARHAAALGATVDLVSLRDLDVPSYDADREAAEGIPPGAQELRRRLTESDAFIIASPEHNASMPGHLKNLIDWTSRFRPQPFDGRHGLLLSASPSMAGGNRGLWALRVPLEHLGARVFPDMFSLAMAHKAFAGDDIAEPALRGRFEKCVAAFLSLAEAAKHYPCIKRAWVEFLGEPAGAGADRVDPLP</sequence>
<evidence type="ECO:0000313" key="2">
    <source>
        <dbReference type="EMBL" id="TMQ73487.1"/>
    </source>
</evidence>
<organism evidence="2 3">
    <name type="scientific">Eiseniibacteriota bacterium</name>
    <dbReference type="NCBI Taxonomy" id="2212470"/>
    <lineage>
        <taxon>Bacteria</taxon>
        <taxon>Candidatus Eiseniibacteriota</taxon>
    </lineage>
</organism>
<dbReference type="InterPro" id="IPR029039">
    <property type="entry name" value="Flavoprotein-like_sf"/>
</dbReference>
<dbReference type="Proteomes" id="UP000319771">
    <property type="component" value="Unassembled WGS sequence"/>
</dbReference>